<accession>A0A944MC58</accession>
<dbReference type="InterPro" id="IPR017733">
    <property type="entry name" value="OmpA-like_dom_proteobacteria"/>
</dbReference>
<evidence type="ECO:0000256" key="1">
    <source>
        <dbReference type="PROSITE-ProRule" id="PRU00473"/>
    </source>
</evidence>
<proteinExistence type="predicted"/>
<feature type="region of interest" description="Disordered" evidence="2">
    <location>
        <begin position="410"/>
        <end position="434"/>
    </location>
</feature>
<feature type="region of interest" description="Disordered" evidence="2">
    <location>
        <begin position="1"/>
        <end position="59"/>
    </location>
</feature>
<dbReference type="CDD" id="cd07185">
    <property type="entry name" value="OmpA_C-like"/>
    <property type="match status" value="1"/>
</dbReference>
<keyword evidence="3" id="KW-0812">Transmembrane</keyword>
<keyword evidence="1 3" id="KW-0472">Membrane</keyword>
<evidence type="ECO:0000313" key="5">
    <source>
        <dbReference type="EMBL" id="MBT2990697.1"/>
    </source>
</evidence>
<evidence type="ECO:0000259" key="4">
    <source>
        <dbReference type="PROSITE" id="PS51123"/>
    </source>
</evidence>
<feature type="domain" description="OmpA-like" evidence="4">
    <location>
        <begin position="324"/>
        <end position="443"/>
    </location>
</feature>
<keyword evidence="3" id="KW-1133">Transmembrane helix</keyword>
<dbReference type="NCBIfam" id="TIGR03350">
    <property type="entry name" value="type_VI_ompA"/>
    <property type="match status" value="1"/>
</dbReference>
<evidence type="ECO:0000256" key="3">
    <source>
        <dbReference type="SAM" id="Phobius"/>
    </source>
</evidence>
<dbReference type="PANTHER" id="PTHR38033:SF1">
    <property type="entry name" value="DOTU FAMILY TYPE IV_VI SECRETION SYSTEM PROTEIN"/>
    <property type="match status" value="1"/>
</dbReference>
<protein>
    <submittedName>
        <fullName evidence="5">Type IVB secretion system protein IcmH/DotU</fullName>
    </submittedName>
</protein>
<dbReference type="PROSITE" id="PS51123">
    <property type="entry name" value="OMPA_2"/>
    <property type="match status" value="1"/>
</dbReference>
<evidence type="ECO:0000256" key="2">
    <source>
        <dbReference type="SAM" id="MobiDB-lite"/>
    </source>
</evidence>
<dbReference type="InterPro" id="IPR017732">
    <property type="entry name" value="T4/T6SS_DotU"/>
</dbReference>
<dbReference type="EMBL" id="JAHHGM010000020">
    <property type="protein sequence ID" value="MBT2990697.1"/>
    <property type="molecule type" value="Genomic_DNA"/>
</dbReference>
<reference evidence="5 6" key="1">
    <citation type="submission" date="2021-05" db="EMBL/GenBank/DDBJ databases">
        <title>Genetic and Functional Diversity in Clade A Lucinid endosymbionts from the Bahamas.</title>
        <authorList>
            <person name="Giani N.M."/>
            <person name="Engel A.S."/>
            <person name="Campbell B.J."/>
        </authorList>
    </citation>
    <scope>NUCLEOTIDE SEQUENCE [LARGE SCALE GENOMIC DNA]</scope>
    <source>
        <strain evidence="5">LUC16012Gg_MoonRockCtena</strain>
    </source>
</reference>
<dbReference type="SUPFAM" id="SSF103088">
    <property type="entry name" value="OmpA-like"/>
    <property type="match status" value="1"/>
</dbReference>
<name>A0A944MC58_9GAMM</name>
<dbReference type="Gene3D" id="3.30.1330.60">
    <property type="entry name" value="OmpA-like domain"/>
    <property type="match status" value="1"/>
</dbReference>
<dbReference type="PANTHER" id="PTHR38033">
    <property type="entry name" value="MEMBRANE PROTEIN-RELATED"/>
    <property type="match status" value="1"/>
</dbReference>
<feature type="compositionally biased region" description="Basic and acidic residues" evidence="2">
    <location>
        <begin position="1"/>
        <end position="19"/>
    </location>
</feature>
<dbReference type="Proteomes" id="UP000770889">
    <property type="component" value="Unassembled WGS sequence"/>
</dbReference>
<dbReference type="AlphaFoldDB" id="A0A944MC58"/>
<sequence length="443" mass="49140">MDHDDPFGMKPNDAGDRTVIRPRPGGKGPTSQPQSPQQPQPSQPAPPSQRSGPAPRLPTRQGANKLEIAATAQLSLLGRLRETPSHPDPAALKHSIIEKIRDFERNAQDLGVDKETIFWTRYVLCTALDETVLSTPWGNQSLWRDQSLLVTLHNEAWGGEKFFQLLQKLLQNPAKNIELLEVMYICLSFGFEGRFKPLPDGYAQLQTLRDNLYRTIRNHHDEYERDLSGNWQGVYLKQNALVQYVPLWVVLAVSGVILLLMYSGFNLSLNVKSDPVHAELHNIARNVKTVVDRKPPPAPEPELTLRVLLANEITQGSVDVVEDYSEGRVRIAGDGLFASGSGAVKAQFLPLLGKIAAAMDRLPGEIVVEGHTDNVPIRSLRFPSNWHLSRARAESVAKIMASDLASPSRIQSLGRGSAEPLTSNNTNEGRARNRRVEITLIKP</sequence>
<dbReference type="InterPro" id="IPR006665">
    <property type="entry name" value="OmpA-like"/>
</dbReference>
<dbReference type="InterPro" id="IPR038522">
    <property type="entry name" value="T4/T6SS_DotU_sf"/>
</dbReference>
<feature type="compositionally biased region" description="Pro residues" evidence="2">
    <location>
        <begin position="36"/>
        <end position="47"/>
    </location>
</feature>
<dbReference type="Gene3D" id="1.25.40.590">
    <property type="entry name" value="Type IV / VI secretion system, DotU"/>
    <property type="match status" value="1"/>
</dbReference>
<dbReference type="Pfam" id="PF09850">
    <property type="entry name" value="DotU"/>
    <property type="match status" value="1"/>
</dbReference>
<dbReference type="NCBIfam" id="NF038228">
    <property type="entry name" value="IcmH_DotU_IVB"/>
    <property type="match status" value="1"/>
</dbReference>
<comment type="caution">
    <text evidence="5">The sequence shown here is derived from an EMBL/GenBank/DDBJ whole genome shotgun (WGS) entry which is preliminary data.</text>
</comment>
<evidence type="ECO:0000313" key="6">
    <source>
        <dbReference type="Proteomes" id="UP000770889"/>
    </source>
</evidence>
<dbReference type="NCBIfam" id="TIGR03349">
    <property type="entry name" value="IV_VI_DotU"/>
    <property type="match status" value="1"/>
</dbReference>
<organism evidence="5 6">
    <name type="scientific">Candidatus Thiodiazotropha taylori</name>
    <dbReference type="NCBI Taxonomy" id="2792791"/>
    <lineage>
        <taxon>Bacteria</taxon>
        <taxon>Pseudomonadati</taxon>
        <taxon>Pseudomonadota</taxon>
        <taxon>Gammaproteobacteria</taxon>
        <taxon>Chromatiales</taxon>
        <taxon>Sedimenticolaceae</taxon>
        <taxon>Candidatus Thiodiazotropha</taxon>
    </lineage>
</organism>
<feature type="transmembrane region" description="Helical" evidence="3">
    <location>
        <begin position="245"/>
        <end position="265"/>
    </location>
</feature>
<dbReference type="Pfam" id="PF00691">
    <property type="entry name" value="OmpA"/>
    <property type="match status" value="1"/>
</dbReference>
<gene>
    <name evidence="5" type="primary">icmH</name>
    <name evidence="5" type="ORF">KME65_17210</name>
</gene>
<dbReference type="InterPro" id="IPR036737">
    <property type="entry name" value="OmpA-like_sf"/>
</dbReference>
<dbReference type="GO" id="GO:0016020">
    <property type="term" value="C:membrane"/>
    <property type="evidence" value="ECO:0007669"/>
    <property type="project" value="UniProtKB-UniRule"/>
</dbReference>